<proteinExistence type="predicted"/>
<gene>
    <name evidence="3" type="ORF">RM764_31245</name>
</gene>
<evidence type="ECO:0000313" key="4">
    <source>
        <dbReference type="Proteomes" id="UP001183809"/>
    </source>
</evidence>
<organism evidence="3 4">
    <name type="scientific">Streptomyces gibsoniae</name>
    <dbReference type="NCBI Taxonomy" id="3075529"/>
    <lineage>
        <taxon>Bacteria</taxon>
        <taxon>Bacillati</taxon>
        <taxon>Actinomycetota</taxon>
        <taxon>Actinomycetes</taxon>
        <taxon>Kitasatosporales</taxon>
        <taxon>Streptomycetaceae</taxon>
        <taxon>Streptomyces</taxon>
    </lineage>
</organism>
<dbReference type="PROSITE" id="PS50943">
    <property type="entry name" value="HTH_CROC1"/>
    <property type="match status" value="1"/>
</dbReference>
<dbReference type="Proteomes" id="UP001183809">
    <property type="component" value="Unassembled WGS sequence"/>
</dbReference>
<comment type="caution">
    <text evidence="3">The sequence shown here is derived from an EMBL/GenBank/DDBJ whole genome shotgun (WGS) entry which is preliminary data.</text>
</comment>
<dbReference type="CDD" id="cd00093">
    <property type="entry name" value="HTH_XRE"/>
    <property type="match status" value="1"/>
</dbReference>
<reference evidence="4" key="1">
    <citation type="submission" date="2023-07" db="EMBL/GenBank/DDBJ databases">
        <title>30 novel species of actinomycetes from the DSMZ collection.</title>
        <authorList>
            <person name="Nouioui I."/>
        </authorList>
    </citation>
    <scope>NUCLEOTIDE SEQUENCE [LARGE SCALE GENOMIC DNA]</scope>
    <source>
        <strain evidence="4">DSM 41699</strain>
    </source>
</reference>
<feature type="domain" description="HTH cro/C1-type" evidence="2">
    <location>
        <begin position="25"/>
        <end position="80"/>
    </location>
</feature>
<feature type="compositionally biased region" description="Polar residues" evidence="1">
    <location>
        <begin position="1"/>
        <end position="19"/>
    </location>
</feature>
<dbReference type="Gene3D" id="2.30.110.10">
    <property type="entry name" value="Electron Transport, Fmn-binding Protein, Chain A"/>
    <property type="match status" value="1"/>
</dbReference>
<dbReference type="Pfam" id="PF12900">
    <property type="entry name" value="Pyridox_ox_2"/>
    <property type="match status" value="1"/>
</dbReference>
<dbReference type="SUPFAM" id="SSF50475">
    <property type="entry name" value="FMN-binding split barrel"/>
    <property type="match status" value="1"/>
</dbReference>
<protein>
    <submittedName>
        <fullName evidence="3">Pyridoxamine 5'-phosphate oxidase family protein</fullName>
    </submittedName>
</protein>
<dbReference type="EMBL" id="JAVREY010000052">
    <property type="protein sequence ID" value="MDT0467421.1"/>
    <property type="molecule type" value="Genomic_DNA"/>
</dbReference>
<accession>A0ABU2U2H1</accession>
<sequence length="227" mass="24286">MRNMAAQPSSNAVRGNSTGDLGRRIAQRRKRLGLSQEEVADRAGMAASYLQYLEEQPIATPGAASLLRLAGALETTVRELTGGDVALPPGLGQAGRRPKFTELSPQACWDLLSTHGVGRLAVTTPSGPLILPVNYSVVEGLIVFRTHPHTALAQTLGCQVACEVDHIDGALSQGWSVLVCGPASCVTDPDSVRLLKERAYSEPWPGGQRDMWIRINPLSVTGRRITV</sequence>
<dbReference type="RefSeq" id="WP_311698879.1">
    <property type="nucleotide sequence ID" value="NZ_JAVREY010000052.1"/>
</dbReference>
<dbReference type="SMART" id="SM00530">
    <property type="entry name" value="HTH_XRE"/>
    <property type="match status" value="1"/>
</dbReference>
<evidence type="ECO:0000256" key="1">
    <source>
        <dbReference type="SAM" id="MobiDB-lite"/>
    </source>
</evidence>
<name>A0ABU2U2H1_9ACTN</name>
<evidence type="ECO:0000313" key="3">
    <source>
        <dbReference type="EMBL" id="MDT0467421.1"/>
    </source>
</evidence>
<dbReference type="Gene3D" id="1.10.260.40">
    <property type="entry name" value="lambda repressor-like DNA-binding domains"/>
    <property type="match status" value="1"/>
</dbReference>
<evidence type="ECO:0000259" key="2">
    <source>
        <dbReference type="PROSITE" id="PS50943"/>
    </source>
</evidence>
<dbReference type="InterPro" id="IPR012349">
    <property type="entry name" value="Split_barrel_FMN-bd"/>
</dbReference>
<dbReference type="InterPro" id="IPR024747">
    <property type="entry name" value="Pyridox_Oxase-rel"/>
</dbReference>
<dbReference type="InterPro" id="IPR001387">
    <property type="entry name" value="Cro/C1-type_HTH"/>
</dbReference>
<dbReference type="Pfam" id="PF01381">
    <property type="entry name" value="HTH_3"/>
    <property type="match status" value="1"/>
</dbReference>
<feature type="region of interest" description="Disordered" evidence="1">
    <location>
        <begin position="1"/>
        <end position="22"/>
    </location>
</feature>
<dbReference type="SUPFAM" id="SSF47413">
    <property type="entry name" value="lambda repressor-like DNA-binding domains"/>
    <property type="match status" value="1"/>
</dbReference>
<dbReference type="InterPro" id="IPR010982">
    <property type="entry name" value="Lambda_DNA-bd_dom_sf"/>
</dbReference>
<keyword evidence="4" id="KW-1185">Reference proteome</keyword>